<dbReference type="AlphaFoldDB" id="Q1IJ39"/>
<evidence type="ECO:0000313" key="2">
    <source>
        <dbReference type="EMBL" id="ABF43111.1"/>
    </source>
</evidence>
<feature type="chain" id="PRO_5004190757" evidence="1">
    <location>
        <begin position="28"/>
        <end position="320"/>
    </location>
</feature>
<accession>Q1IJ39</accession>
<protein>
    <submittedName>
        <fullName evidence="2">Uncharacterized protein</fullName>
    </submittedName>
</protein>
<sequence>MKKALLLVTLAASAAAFGQADVTAAQAAQNTQTSPTVLPSNIVTKGTTASYTDTYCAGYMSPTDVSNASFVVAGEQSPNTARFVKNDSILLNGAGWQEGQKVSVVRRAKDPNYYKLYDGQNAETKKAGFVFYDMAQATVTNVAGANAVAHIDFSCDPVVPGDLIVPFQERAIAAFHARPYNFQHWTPLKKSTTGRIVLSKDFDAYLGEGKKFYVNIGTTQGLKVGDYVRIYRGWEDNEMDPSDEGSLMSINYEDDQFKEPPLKTKRWAELPKRGLAEAVILYTTPTTATAMITYAIEDVHIGDHFELMAPEAGEASGGSH</sequence>
<dbReference type="Proteomes" id="UP000002432">
    <property type="component" value="Chromosome"/>
</dbReference>
<evidence type="ECO:0000313" key="3">
    <source>
        <dbReference type="Proteomes" id="UP000002432"/>
    </source>
</evidence>
<dbReference type="EMBL" id="CP000360">
    <property type="protein sequence ID" value="ABF43111.1"/>
    <property type="molecule type" value="Genomic_DNA"/>
</dbReference>
<name>Q1IJ39_KORVE</name>
<dbReference type="KEGG" id="aba:Acid345_4111"/>
<feature type="signal peptide" evidence="1">
    <location>
        <begin position="1"/>
        <end position="27"/>
    </location>
</feature>
<dbReference type="STRING" id="204669.Acid345_4111"/>
<proteinExistence type="predicted"/>
<gene>
    <name evidence="2" type="ordered locus">Acid345_4111</name>
</gene>
<dbReference type="EnsemblBacteria" id="ABF43111">
    <property type="protein sequence ID" value="ABF43111"/>
    <property type="gene ID" value="Acid345_4111"/>
</dbReference>
<dbReference type="OrthoDB" id="128641at2"/>
<organism evidence="2 3">
    <name type="scientific">Koribacter versatilis (strain Ellin345)</name>
    <dbReference type="NCBI Taxonomy" id="204669"/>
    <lineage>
        <taxon>Bacteria</taxon>
        <taxon>Pseudomonadati</taxon>
        <taxon>Acidobacteriota</taxon>
        <taxon>Terriglobia</taxon>
        <taxon>Terriglobales</taxon>
        <taxon>Candidatus Korobacteraceae</taxon>
        <taxon>Candidatus Korobacter</taxon>
    </lineage>
</organism>
<keyword evidence="3" id="KW-1185">Reference proteome</keyword>
<dbReference type="RefSeq" id="WP_011524910.1">
    <property type="nucleotide sequence ID" value="NC_008009.1"/>
</dbReference>
<reference evidence="2 3" key="1">
    <citation type="journal article" date="2009" name="Appl. Environ. Microbiol.">
        <title>Three genomes from the phylum Acidobacteria provide insight into the lifestyles of these microorganisms in soils.</title>
        <authorList>
            <person name="Ward N.L."/>
            <person name="Challacombe J.F."/>
            <person name="Janssen P.H."/>
            <person name="Henrissat B."/>
            <person name="Coutinho P.M."/>
            <person name="Wu M."/>
            <person name="Xie G."/>
            <person name="Haft D.H."/>
            <person name="Sait M."/>
            <person name="Badger J."/>
            <person name="Barabote R.D."/>
            <person name="Bradley B."/>
            <person name="Brettin T.S."/>
            <person name="Brinkac L.M."/>
            <person name="Bruce D."/>
            <person name="Creasy T."/>
            <person name="Daugherty S.C."/>
            <person name="Davidsen T.M."/>
            <person name="DeBoy R.T."/>
            <person name="Detter J.C."/>
            <person name="Dodson R.J."/>
            <person name="Durkin A.S."/>
            <person name="Ganapathy A."/>
            <person name="Gwinn-Giglio M."/>
            <person name="Han C.S."/>
            <person name="Khouri H."/>
            <person name="Kiss H."/>
            <person name="Kothari S.P."/>
            <person name="Madupu R."/>
            <person name="Nelson K.E."/>
            <person name="Nelson W.C."/>
            <person name="Paulsen I."/>
            <person name="Penn K."/>
            <person name="Ren Q."/>
            <person name="Rosovitz M.J."/>
            <person name="Selengut J.D."/>
            <person name="Shrivastava S."/>
            <person name="Sullivan S.A."/>
            <person name="Tapia R."/>
            <person name="Thompson L.S."/>
            <person name="Watkins K.L."/>
            <person name="Yang Q."/>
            <person name="Yu C."/>
            <person name="Zafar N."/>
            <person name="Zhou L."/>
            <person name="Kuske C.R."/>
        </authorList>
    </citation>
    <scope>NUCLEOTIDE SEQUENCE [LARGE SCALE GENOMIC DNA]</scope>
    <source>
        <strain evidence="2 3">Ellin345</strain>
    </source>
</reference>
<keyword evidence="1" id="KW-0732">Signal</keyword>
<dbReference type="HOGENOM" id="CLU_868129_0_0_0"/>
<evidence type="ECO:0000256" key="1">
    <source>
        <dbReference type="SAM" id="SignalP"/>
    </source>
</evidence>